<dbReference type="HOGENOM" id="CLU_007383_6_6_3"/>
<dbReference type="EMBL" id="CP001344">
    <property type="protein sequence ID" value="ACL45367.1"/>
    <property type="molecule type" value="Genomic_DNA"/>
</dbReference>
<dbReference type="OrthoDB" id="504564at2"/>
<dbReference type="InterPro" id="IPR016040">
    <property type="entry name" value="NAD(P)-bd_dom"/>
</dbReference>
<dbReference type="CDD" id="cd05243">
    <property type="entry name" value="SDR_a5"/>
    <property type="match status" value="1"/>
</dbReference>
<dbReference type="SUPFAM" id="SSF51735">
    <property type="entry name" value="NAD(P)-binding Rossmann-fold domains"/>
    <property type="match status" value="1"/>
</dbReference>
<dbReference type="eggNOG" id="COG0702">
    <property type="taxonomic scope" value="Bacteria"/>
</dbReference>
<dbReference type="Pfam" id="PF13460">
    <property type="entry name" value="NAD_binding_10"/>
    <property type="match status" value="1"/>
</dbReference>
<dbReference type="Gene3D" id="3.40.50.720">
    <property type="entry name" value="NAD(P)-binding Rossmann-like Domain"/>
    <property type="match status" value="1"/>
</dbReference>
<accession>B8HM07</accession>
<dbReference type="InterPro" id="IPR036291">
    <property type="entry name" value="NAD(P)-bd_dom_sf"/>
</dbReference>
<evidence type="ECO:0000256" key="1">
    <source>
        <dbReference type="ARBA" id="ARBA00022531"/>
    </source>
</evidence>
<feature type="domain" description="NAD(P)-binding" evidence="3">
    <location>
        <begin position="6"/>
        <end position="151"/>
    </location>
</feature>
<dbReference type="GO" id="GO:0009523">
    <property type="term" value="C:photosystem II"/>
    <property type="evidence" value="ECO:0007669"/>
    <property type="project" value="UniProtKB-KW"/>
</dbReference>
<reference evidence="4" key="1">
    <citation type="submission" date="2009-01" db="EMBL/GenBank/DDBJ databases">
        <title>Complete sequence of chromosome Cyanothece sp. PCC 7425.</title>
        <authorList>
            <consortium name="US DOE Joint Genome Institute"/>
            <person name="Lucas S."/>
            <person name="Copeland A."/>
            <person name="Lapidus A."/>
            <person name="Glavina del Rio T."/>
            <person name="Dalin E."/>
            <person name="Tice H."/>
            <person name="Bruce D."/>
            <person name="Goodwin L."/>
            <person name="Pitluck S."/>
            <person name="Sims D."/>
            <person name="Meineke L."/>
            <person name="Brettin T."/>
            <person name="Detter J.C."/>
            <person name="Han C."/>
            <person name="Larimer F."/>
            <person name="Land M."/>
            <person name="Hauser L."/>
            <person name="Kyrpides N."/>
            <person name="Ovchinnikova G."/>
            <person name="Liberton M."/>
            <person name="Stoeckel J."/>
            <person name="Banerjee A."/>
            <person name="Singh A."/>
            <person name="Page L."/>
            <person name="Sato H."/>
            <person name="Zhao L."/>
            <person name="Sherman L."/>
            <person name="Pakrasi H."/>
            <person name="Richardson P."/>
        </authorList>
    </citation>
    <scope>NUCLEOTIDE SEQUENCE</scope>
    <source>
        <strain evidence="4">PCC 7425</strain>
    </source>
</reference>
<dbReference type="PANTHER" id="PTHR47128:SF2">
    <property type="entry name" value="PROTEIN HIGH CHLOROPHYLL FLUORESCENCE PHENOTYPE 244, CHLOROPLASTIC"/>
    <property type="match status" value="1"/>
</dbReference>
<name>B8HM07_CYAP4</name>
<dbReference type="KEGG" id="cyn:Cyan7425_3033"/>
<dbReference type="InterPro" id="IPR044256">
    <property type="entry name" value="HCF244-like"/>
</dbReference>
<dbReference type="PANTHER" id="PTHR47128">
    <property type="match status" value="1"/>
</dbReference>
<proteinExistence type="predicted"/>
<sequence length="300" mass="33298">MYLVTGATGQLGKRIVQRLCEQNRPVRAFVRLMSRYSDLEAWGAEIFIGDLQDPRDIAKACQGVKFIISTHSSSETSGGGTAQAIDYRANVELIQQAKLSKVKHFTFISVLGVERGYEDSPIFKAKWEVERYLQSSGLRFTILRPGSFASNVLTAASRFRQNGVYILIGNPENRISLVSPDDLAAIATVAAQSSAAQDQIFAVGAEPIQRGDIPKILGKLLEREPRVINFPLLAVDSARGAIGLFNPQLKEDLGTFRLLMAEELFCSPEEIERVEQGFALKLESLEQFLRRYLLKTTQEG</sequence>
<evidence type="ECO:0000256" key="2">
    <source>
        <dbReference type="ARBA" id="ARBA00023276"/>
    </source>
</evidence>
<keyword evidence="1" id="KW-0602">Photosynthesis</keyword>
<gene>
    <name evidence="4" type="ordered locus">Cyan7425_3033</name>
</gene>
<protein>
    <submittedName>
        <fullName evidence="4">NmrA family protein</fullName>
    </submittedName>
</protein>
<dbReference type="GO" id="GO:0015979">
    <property type="term" value="P:photosynthesis"/>
    <property type="evidence" value="ECO:0007669"/>
    <property type="project" value="UniProtKB-KW"/>
</dbReference>
<dbReference type="AlphaFoldDB" id="B8HM07"/>
<dbReference type="STRING" id="395961.Cyan7425_3033"/>
<evidence type="ECO:0000259" key="3">
    <source>
        <dbReference type="Pfam" id="PF13460"/>
    </source>
</evidence>
<evidence type="ECO:0000313" key="4">
    <source>
        <dbReference type="EMBL" id="ACL45367.1"/>
    </source>
</evidence>
<organism evidence="4">
    <name type="scientific">Cyanothece sp. (strain PCC 7425 / ATCC 29141)</name>
    <dbReference type="NCBI Taxonomy" id="395961"/>
    <lineage>
        <taxon>Bacteria</taxon>
        <taxon>Bacillati</taxon>
        <taxon>Cyanobacteriota</taxon>
        <taxon>Cyanophyceae</taxon>
        <taxon>Gomontiellales</taxon>
        <taxon>Cyanothecaceae</taxon>
        <taxon>Cyanothece</taxon>
    </lineage>
</organism>
<keyword evidence="2" id="KW-0604">Photosystem II</keyword>